<dbReference type="Proteomes" id="UP000235786">
    <property type="component" value="Unassembled WGS sequence"/>
</dbReference>
<protein>
    <submittedName>
        <fullName evidence="1">Uncharacterized protein</fullName>
    </submittedName>
</protein>
<gene>
    <name evidence="1" type="ORF">L207DRAFT_187319</name>
</gene>
<proteinExistence type="predicted"/>
<dbReference type="AlphaFoldDB" id="A0A2J6R014"/>
<reference evidence="1 2" key="1">
    <citation type="submission" date="2016-04" db="EMBL/GenBank/DDBJ databases">
        <title>A degradative enzymes factory behind the ericoid mycorrhizal symbiosis.</title>
        <authorList>
            <consortium name="DOE Joint Genome Institute"/>
            <person name="Martino E."/>
            <person name="Morin E."/>
            <person name="Grelet G."/>
            <person name="Kuo A."/>
            <person name="Kohler A."/>
            <person name="Daghino S."/>
            <person name="Barry K."/>
            <person name="Choi C."/>
            <person name="Cichocki N."/>
            <person name="Clum A."/>
            <person name="Copeland A."/>
            <person name="Hainaut M."/>
            <person name="Haridas S."/>
            <person name="Labutti K."/>
            <person name="Lindquist E."/>
            <person name="Lipzen A."/>
            <person name="Khouja H.-R."/>
            <person name="Murat C."/>
            <person name="Ohm R."/>
            <person name="Olson A."/>
            <person name="Spatafora J."/>
            <person name="Veneault-Fourrey C."/>
            <person name="Henrissat B."/>
            <person name="Grigoriev I."/>
            <person name="Martin F."/>
            <person name="Perotto S."/>
        </authorList>
    </citation>
    <scope>NUCLEOTIDE SEQUENCE [LARGE SCALE GENOMIC DNA]</scope>
    <source>
        <strain evidence="1 2">F</strain>
    </source>
</reference>
<organism evidence="1 2">
    <name type="scientific">Hyaloscypha variabilis (strain UAMH 11265 / GT02V1 / F)</name>
    <name type="common">Meliniomyces variabilis</name>
    <dbReference type="NCBI Taxonomy" id="1149755"/>
    <lineage>
        <taxon>Eukaryota</taxon>
        <taxon>Fungi</taxon>
        <taxon>Dikarya</taxon>
        <taxon>Ascomycota</taxon>
        <taxon>Pezizomycotina</taxon>
        <taxon>Leotiomycetes</taxon>
        <taxon>Helotiales</taxon>
        <taxon>Hyaloscyphaceae</taxon>
        <taxon>Hyaloscypha</taxon>
        <taxon>Hyaloscypha variabilis</taxon>
    </lineage>
</organism>
<evidence type="ECO:0000313" key="1">
    <source>
        <dbReference type="EMBL" id="PMD31860.1"/>
    </source>
</evidence>
<name>A0A2J6R014_HYAVF</name>
<sequence>MEAAERQIWRCDTTGMLVTWEDPVKSVFQTINHCLFYHCSASSLLCRGFIHLGVPSYRRSHFSVLVLPNVSSTFSCLYKLIPSLATPSPSKQLSYPSCPLSLQIKQLSATSAFPNCSAHVYHVCGTGPGKREPRRGSRTTGIAGQGAAIATCVLATVQSGRSGERAGE</sequence>
<evidence type="ECO:0000313" key="2">
    <source>
        <dbReference type="Proteomes" id="UP000235786"/>
    </source>
</evidence>
<dbReference type="EMBL" id="KZ613961">
    <property type="protein sequence ID" value="PMD31860.1"/>
    <property type="molecule type" value="Genomic_DNA"/>
</dbReference>
<accession>A0A2J6R014</accession>
<keyword evidence="2" id="KW-1185">Reference proteome</keyword>